<evidence type="ECO:0000313" key="1">
    <source>
        <dbReference type="EMBL" id="OLP05306.1"/>
    </source>
</evidence>
<keyword evidence="1" id="KW-0808">Transferase</keyword>
<dbReference type="STRING" id="81479.RA876_11065"/>
<gene>
    <name evidence="1" type="ORF">BLL52_3431</name>
</gene>
<name>A0A1Q8YB48_9BURK</name>
<dbReference type="SUPFAM" id="SSF56024">
    <property type="entry name" value="Phospholipase D/nuclease"/>
    <property type="match status" value="1"/>
</dbReference>
<dbReference type="Gene3D" id="3.30.870.10">
    <property type="entry name" value="Endonuclease Chain A"/>
    <property type="match status" value="1"/>
</dbReference>
<organism evidence="1 2">
    <name type="scientific">Rhodoferax antarcticus ANT.BR</name>
    <dbReference type="NCBI Taxonomy" id="1111071"/>
    <lineage>
        <taxon>Bacteria</taxon>
        <taxon>Pseudomonadati</taxon>
        <taxon>Pseudomonadota</taxon>
        <taxon>Betaproteobacteria</taxon>
        <taxon>Burkholderiales</taxon>
        <taxon>Comamonadaceae</taxon>
        <taxon>Rhodoferax</taxon>
    </lineage>
</organism>
<proteinExistence type="predicted"/>
<keyword evidence="2" id="KW-1185">Reference proteome</keyword>
<sequence length="101" mass="10621">MVVDGRIGFIGGAGIADDWRGNAQGPGHWRGTHFRVEGPVVAQIQSAFIDNWLRTSGEALHGDAFLPALQDAGSIPAQVVMSSPRVARGLGIAVGCRNPNF</sequence>
<dbReference type="EC" id="2.7.8.-" evidence="1"/>
<comment type="caution">
    <text evidence="1">The sequence shown here is derived from an EMBL/GenBank/DDBJ whole genome shotgun (WGS) entry which is preliminary data.</text>
</comment>
<dbReference type="EMBL" id="MSYM01000017">
    <property type="protein sequence ID" value="OLP05306.1"/>
    <property type="molecule type" value="Genomic_DNA"/>
</dbReference>
<dbReference type="AlphaFoldDB" id="A0A1Q8YB48"/>
<reference evidence="1 2" key="1">
    <citation type="submission" date="2017-01" db="EMBL/GenBank/DDBJ databases">
        <title>Genome sequence of Rhodoferax antarcticus ANT.BR, a psychrophilic purple nonsulfur bacterium from an Antarctic microbial mat.</title>
        <authorList>
            <person name="Baker J."/>
            <person name="Riester C."/>
            <person name="Skinner B."/>
            <person name="Newell A."/>
            <person name="Swingley W."/>
            <person name="Madigan M."/>
            <person name="Jung D."/>
            <person name="Asao M."/>
            <person name="Chen M."/>
            <person name="Loughlin P."/>
            <person name="Pan H."/>
            <person name="Lin S."/>
            <person name="Li N."/>
            <person name="Shaw J."/>
            <person name="Prado M."/>
            <person name="Sherman C."/>
            <person name="Li X."/>
            <person name="Tang J."/>
            <person name="Blankenship R."/>
            <person name="Zhao T."/>
            <person name="Touchman J."/>
            <person name="Sattley M."/>
        </authorList>
    </citation>
    <scope>NUCLEOTIDE SEQUENCE [LARGE SCALE GENOMIC DNA]</scope>
    <source>
        <strain evidence="1 2">ANT.BR</strain>
    </source>
</reference>
<dbReference type="RefSeq" id="WP_075587576.1">
    <property type="nucleotide sequence ID" value="NZ_MSYM01000017.1"/>
</dbReference>
<dbReference type="GO" id="GO:0016740">
    <property type="term" value="F:transferase activity"/>
    <property type="evidence" value="ECO:0007669"/>
    <property type="project" value="UniProtKB-KW"/>
</dbReference>
<accession>A0A1Q8YB48</accession>
<protein>
    <submittedName>
        <fullName evidence="1">Cardiolipin synthase B</fullName>
        <ecNumber evidence="1">2.7.8.-</ecNumber>
    </submittedName>
</protein>
<dbReference type="Proteomes" id="UP000185911">
    <property type="component" value="Unassembled WGS sequence"/>
</dbReference>
<evidence type="ECO:0000313" key="2">
    <source>
        <dbReference type="Proteomes" id="UP000185911"/>
    </source>
</evidence>